<dbReference type="InterPro" id="IPR023005">
    <property type="entry name" value="Nucleoside_diP_kinase_AS"/>
</dbReference>
<feature type="binding site" evidence="8">
    <location>
        <position position="67"/>
    </location>
    <ligand>
        <name>ATP</name>
        <dbReference type="ChEBI" id="CHEBI:30616"/>
    </ligand>
</feature>
<dbReference type="PROSITE" id="PS00469">
    <property type="entry name" value="NDPK"/>
    <property type="match status" value="1"/>
</dbReference>
<comment type="similarity">
    <text evidence="8 9">Belongs to the NDK family.</text>
</comment>
<keyword evidence="3" id="KW-0479">Metal-binding</keyword>
<comment type="catalytic activity">
    <reaction evidence="10">
        <text>a 2'-deoxyribonucleoside 5'-diphosphate + ATP = a 2'-deoxyribonucleoside 5'-triphosphate + ADP</text>
        <dbReference type="Rhea" id="RHEA:44640"/>
        <dbReference type="ChEBI" id="CHEBI:30616"/>
        <dbReference type="ChEBI" id="CHEBI:61560"/>
        <dbReference type="ChEBI" id="CHEBI:73316"/>
        <dbReference type="ChEBI" id="CHEBI:456216"/>
        <dbReference type="EC" id="2.7.4.6"/>
    </reaction>
</comment>
<evidence type="ECO:0000259" key="11">
    <source>
        <dbReference type="SMART" id="SM00562"/>
    </source>
</evidence>
<dbReference type="SUPFAM" id="SSF54919">
    <property type="entry name" value="Nucleoside diphosphate kinase, NDK"/>
    <property type="match status" value="1"/>
</dbReference>
<feature type="binding site" evidence="8">
    <location>
        <position position="95"/>
    </location>
    <ligand>
        <name>ATP</name>
        <dbReference type="ChEBI" id="CHEBI:30616"/>
    </ligand>
</feature>
<evidence type="ECO:0000256" key="2">
    <source>
        <dbReference type="ARBA" id="ARBA00022679"/>
    </source>
</evidence>
<name>R4FJL4_RHOPR</name>
<comment type="cofactor">
    <cofactor evidence="1">
        <name>Mg(2+)</name>
        <dbReference type="ChEBI" id="CHEBI:18420"/>
    </cofactor>
</comment>
<dbReference type="EMBL" id="GAHY01002228">
    <property type="protein sequence ID" value="JAA75282.1"/>
    <property type="molecule type" value="mRNA"/>
</dbReference>
<dbReference type="VEuPathDB" id="VectorBase:RPRC004964"/>
<dbReference type="PROSITE" id="PS51374">
    <property type="entry name" value="NDPK_LIKE"/>
    <property type="match status" value="1"/>
</dbReference>
<dbReference type="SMART" id="SM00562">
    <property type="entry name" value="NDK"/>
    <property type="match status" value="1"/>
</dbReference>
<dbReference type="GO" id="GO:0006183">
    <property type="term" value="P:GTP biosynthetic process"/>
    <property type="evidence" value="ECO:0007669"/>
    <property type="project" value="InterPro"/>
</dbReference>
<evidence type="ECO:0000313" key="12">
    <source>
        <dbReference type="EMBL" id="JAA75282.1"/>
    </source>
</evidence>
<feature type="binding site" evidence="8">
    <location>
        <position position="125"/>
    </location>
    <ligand>
        <name>ATP</name>
        <dbReference type="ChEBI" id="CHEBI:30616"/>
    </ligand>
</feature>
<keyword evidence="5 10" id="KW-0418">Kinase</keyword>
<proteinExistence type="evidence at transcript level"/>
<keyword evidence="4 10" id="KW-0547">Nucleotide-binding</keyword>
<dbReference type="Gene3D" id="3.30.70.141">
    <property type="entry name" value="Nucleoside diphosphate kinase-like domain"/>
    <property type="match status" value="1"/>
</dbReference>
<evidence type="ECO:0000256" key="9">
    <source>
        <dbReference type="RuleBase" id="RU004011"/>
    </source>
</evidence>
<protein>
    <recommendedName>
        <fullName evidence="10">Nucleoside diphosphate kinase</fullName>
        <ecNumber evidence="10">2.7.4.6</ecNumber>
    </recommendedName>
</protein>
<evidence type="ECO:0000256" key="7">
    <source>
        <dbReference type="ARBA" id="ARBA00022842"/>
    </source>
</evidence>
<reference evidence="12" key="1">
    <citation type="submission" date="2013-04" db="EMBL/GenBank/DDBJ databases">
        <title>An insight into the transcriptome of the digestive tract of the blood sucking bug, Rhodnius prolixus.</title>
        <authorList>
            <person name="Ribeiro J.M.C."/>
            <person name="Genta F.A."/>
            <person name="Sorgine M.H.F."/>
            <person name="Paiva-Silva G.O."/>
            <person name="Majerowicz D."/>
            <person name="Medeiros M."/>
            <person name="Koerich L."/>
            <person name="Terra W.R."/>
            <person name="Ferreira C."/>
            <person name="Pimentel A.C."/>
            <person name="Bisch P.M."/>
            <person name="Diniz M.M.P."/>
            <person name="Nascimento R."/>
            <person name="Salmon D."/>
            <person name="Silber A.M."/>
            <person name="Alves M."/>
            <person name="Oliveira M.F."/>
            <person name="Gondim K.C."/>
            <person name="Silva Neto M.A.C."/>
            <person name="Atella G.C."/>
            <person name="Araujo H."/>
            <person name="Dias F.S."/>
            <person name="Polycarpo C.R."/>
            <person name="Fampa P."/>
            <person name="Melo A.C."/>
            <person name="Tanaka A.S."/>
            <person name="Balczun C."/>
            <person name="Oliveira J.H.M."/>
            <person name="Goncalves R."/>
            <person name="Lazoski C."/>
            <person name="Pereira M.A."/>
            <person name="Rivera-Pomar R."/>
            <person name="Diambra L."/>
            <person name="Schaub G.A."/>
            <person name="Garcia E.S."/>
            <person name="Azambuja P."/>
            <person name="Braz G.R.C."/>
            <person name="Oliveira P.L."/>
        </authorList>
    </citation>
    <scope>NUCLEOTIDE SEQUENCE</scope>
</reference>
<dbReference type="PANTHER" id="PTHR46956:SF1">
    <property type="entry name" value="NUCLEOSIDE DIPHOSPHATE KINASE 6"/>
    <property type="match status" value="1"/>
</dbReference>
<dbReference type="GeneID" id="141458080"/>
<keyword evidence="7" id="KW-0460">Magnesium</keyword>
<evidence type="ECO:0000256" key="5">
    <source>
        <dbReference type="ARBA" id="ARBA00022777"/>
    </source>
</evidence>
<feature type="binding site" evidence="8">
    <location>
        <position position="101"/>
    </location>
    <ligand>
        <name>ATP</name>
        <dbReference type="ChEBI" id="CHEBI:30616"/>
    </ligand>
</feature>
<accession>R4FJL4</accession>
<evidence type="ECO:0000256" key="3">
    <source>
        <dbReference type="ARBA" id="ARBA00022723"/>
    </source>
</evidence>
<dbReference type="RefSeq" id="XP_073991739.1">
    <property type="nucleotide sequence ID" value="XM_074135638.1"/>
</dbReference>
<dbReference type="AlphaFoldDB" id="R4FJL4"/>
<organism evidence="12">
    <name type="scientific">Rhodnius prolixus</name>
    <name type="common">Triatomid bug</name>
    <dbReference type="NCBI Taxonomy" id="13249"/>
    <lineage>
        <taxon>Eukaryota</taxon>
        <taxon>Metazoa</taxon>
        <taxon>Ecdysozoa</taxon>
        <taxon>Arthropoda</taxon>
        <taxon>Hexapoda</taxon>
        <taxon>Insecta</taxon>
        <taxon>Pterygota</taxon>
        <taxon>Neoptera</taxon>
        <taxon>Paraneoptera</taxon>
        <taxon>Hemiptera</taxon>
        <taxon>Heteroptera</taxon>
        <taxon>Panheteroptera</taxon>
        <taxon>Cimicomorpha</taxon>
        <taxon>Reduviidae</taxon>
        <taxon>Triatominae</taxon>
        <taxon>Rhodnius</taxon>
    </lineage>
</organism>
<evidence type="ECO:0000256" key="1">
    <source>
        <dbReference type="ARBA" id="ARBA00001946"/>
    </source>
</evidence>
<dbReference type="InterPro" id="IPR034907">
    <property type="entry name" value="NDK-like_dom"/>
</dbReference>
<dbReference type="InterPro" id="IPR001564">
    <property type="entry name" value="Nucleoside_diP_kinase"/>
</dbReference>
<feature type="active site" description="Pros-phosphohistidine intermediate" evidence="8">
    <location>
        <position position="128"/>
    </location>
</feature>
<dbReference type="HOGENOM" id="CLU_060216_8_3_1"/>
<dbReference type="GO" id="GO:0005524">
    <property type="term" value="F:ATP binding"/>
    <property type="evidence" value="ECO:0007669"/>
    <property type="project" value="UniProtKB-KW"/>
</dbReference>
<feature type="binding site" evidence="8">
    <location>
        <position position="115"/>
    </location>
    <ligand>
        <name>ATP</name>
        <dbReference type="ChEBI" id="CHEBI:30616"/>
    </ligand>
</feature>
<evidence type="ECO:0000256" key="10">
    <source>
        <dbReference type="RuleBase" id="RU004013"/>
    </source>
</evidence>
<keyword evidence="6 10" id="KW-0067">ATP-binding</keyword>
<dbReference type="GO" id="GO:0004550">
    <property type="term" value="F:nucleoside diphosphate kinase activity"/>
    <property type="evidence" value="ECO:0007669"/>
    <property type="project" value="UniProtKB-EC"/>
</dbReference>
<dbReference type="Pfam" id="PF00334">
    <property type="entry name" value="NDK"/>
    <property type="match status" value="1"/>
</dbReference>
<feature type="binding site" evidence="8">
    <location>
        <position position="18"/>
    </location>
    <ligand>
        <name>ATP</name>
        <dbReference type="ChEBI" id="CHEBI:30616"/>
    </ligand>
</feature>
<dbReference type="GO" id="GO:0006228">
    <property type="term" value="P:UTP biosynthetic process"/>
    <property type="evidence" value="ECO:0007669"/>
    <property type="project" value="InterPro"/>
</dbReference>
<dbReference type="EC" id="2.7.4.6" evidence="10"/>
<dbReference type="GO" id="GO:0046872">
    <property type="term" value="F:metal ion binding"/>
    <property type="evidence" value="ECO:0007669"/>
    <property type="project" value="UniProtKB-KW"/>
</dbReference>
<evidence type="ECO:0000256" key="6">
    <source>
        <dbReference type="ARBA" id="ARBA00022840"/>
    </source>
</evidence>
<dbReference type="InterPro" id="IPR037994">
    <property type="entry name" value="NDPk6"/>
</dbReference>
<dbReference type="GO" id="GO:0006241">
    <property type="term" value="P:CTP biosynthetic process"/>
    <property type="evidence" value="ECO:0007669"/>
    <property type="project" value="InterPro"/>
</dbReference>
<keyword evidence="2 10" id="KW-0808">Transferase</keyword>
<sequence length="184" mass="21678">MSSFFPPKSLELTMALIKPHAAKVPPIVQQIKNEILNNKFFIIRYSRRLLSLEDAQAMYKEHEGKPFYDRLVNLMTSGPTETFILARENGIKRWREMMGPTRTFDAMFHAPFSFRSLYGMSNTKNATHGSDSPESAKRETTIIFPEFSYDEWYEDDEIFYRNGYAKFDEDEFIHEKEMEDFPVN</sequence>
<dbReference type="PRINTS" id="PR01243">
    <property type="entry name" value="NUCDPKINASE"/>
</dbReference>
<dbReference type="InterPro" id="IPR036850">
    <property type="entry name" value="NDK-like_dom_sf"/>
</dbReference>
<evidence type="ECO:0000256" key="4">
    <source>
        <dbReference type="ARBA" id="ARBA00022741"/>
    </source>
</evidence>
<evidence type="ECO:0000256" key="8">
    <source>
        <dbReference type="PROSITE-ProRule" id="PRU00706"/>
    </source>
</evidence>
<dbReference type="PANTHER" id="PTHR46956">
    <property type="entry name" value="NUCLEOSIDE DIPHOSPHATE KINASE 6"/>
    <property type="match status" value="1"/>
</dbReference>
<feature type="domain" description="Nucleoside diphosphate kinase-like" evidence="11">
    <location>
        <begin position="10"/>
        <end position="151"/>
    </location>
</feature>